<name>A0ABV3AQF0_9ACTN</name>
<evidence type="ECO:0000313" key="1">
    <source>
        <dbReference type="EMBL" id="MEU5714159.1"/>
    </source>
</evidence>
<proteinExistence type="predicted"/>
<keyword evidence="2" id="KW-1185">Reference proteome</keyword>
<sequence>MTDTLGAGIALISIVGHEFRQVDAVDETLTDAFAYAGPMRDQITEEGICRTLVLQISELTHERAAQSALPAVSFDISGLGPSQARVRVIAAAPDDLRAVTAVISAGHSLVGEPAQGKDGSAVLVVSVG</sequence>
<gene>
    <name evidence="1" type="ORF">AB0H04_46635</name>
</gene>
<evidence type="ECO:0000313" key="2">
    <source>
        <dbReference type="Proteomes" id="UP001551011"/>
    </source>
</evidence>
<dbReference type="Proteomes" id="UP001551011">
    <property type="component" value="Unassembled WGS sequence"/>
</dbReference>
<accession>A0ABV3AQF0</accession>
<comment type="caution">
    <text evidence="1">The sequence shown here is derived from an EMBL/GenBank/DDBJ whole genome shotgun (WGS) entry which is preliminary data.</text>
</comment>
<organism evidence="1 2">
    <name type="scientific">Streptomyces flaveolus</name>
    <dbReference type="NCBI Taxonomy" id="67297"/>
    <lineage>
        <taxon>Bacteria</taxon>
        <taxon>Bacillati</taxon>
        <taxon>Actinomycetota</taxon>
        <taxon>Actinomycetes</taxon>
        <taxon>Kitasatosporales</taxon>
        <taxon>Streptomycetaceae</taxon>
        <taxon>Streptomyces</taxon>
    </lineage>
</organism>
<dbReference type="RefSeq" id="WP_030646495.1">
    <property type="nucleotide sequence ID" value="NZ_JBEXDP010000027.1"/>
</dbReference>
<reference evidence="1 2" key="1">
    <citation type="submission" date="2024-06" db="EMBL/GenBank/DDBJ databases">
        <title>The Natural Products Discovery Center: Release of the First 8490 Sequenced Strains for Exploring Actinobacteria Biosynthetic Diversity.</title>
        <authorList>
            <person name="Kalkreuter E."/>
            <person name="Kautsar S.A."/>
            <person name="Yang D."/>
            <person name="Bader C.D."/>
            <person name="Teijaro C.N."/>
            <person name="Fluegel L."/>
            <person name="Davis C.M."/>
            <person name="Simpson J.R."/>
            <person name="Lauterbach L."/>
            <person name="Steele A.D."/>
            <person name="Gui C."/>
            <person name="Meng S."/>
            <person name="Li G."/>
            <person name="Viehrig K."/>
            <person name="Ye F."/>
            <person name="Su P."/>
            <person name="Kiefer A.F."/>
            <person name="Nichols A."/>
            <person name="Cepeda A.J."/>
            <person name="Yan W."/>
            <person name="Fan B."/>
            <person name="Jiang Y."/>
            <person name="Adhikari A."/>
            <person name="Zheng C.-J."/>
            <person name="Schuster L."/>
            <person name="Cowan T.M."/>
            <person name="Smanski M.J."/>
            <person name="Chevrette M.G."/>
            <person name="De Carvalho L.P.S."/>
            <person name="Shen B."/>
        </authorList>
    </citation>
    <scope>NUCLEOTIDE SEQUENCE [LARGE SCALE GENOMIC DNA]</scope>
    <source>
        <strain evidence="1 2">NPDC020594</strain>
    </source>
</reference>
<protein>
    <submittedName>
        <fullName evidence="1">Uncharacterized protein</fullName>
    </submittedName>
</protein>
<dbReference type="EMBL" id="JBFAEG010000097">
    <property type="protein sequence ID" value="MEU5714159.1"/>
    <property type="molecule type" value="Genomic_DNA"/>
</dbReference>